<feature type="region of interest" description="Disordered" evidence="1">
    <location>
        <begin position="133"/>
        <end position="153"/>
    </location>
</feature>
<sequence>MAAVVIGLLLLSEKSLLRSVVHVALVFAMLLLVLFTTHVAGLPPPPPSGDGLSLRDDTSQGGGGGGQGGQGNRQGGPDFQDEYDQSGAQTPVAVILLHDDYSPPGGTYYFRQDAFSRYNGRRLVGAQQRGIDEDVAPGYPSRSTPIPDSPETGAFRTTVETTVGMLADHPRPFGLESPIVFFPATNPDPARFRRVFRVRSASLTSDAWSLVGRRAGSPLWSPETIAHYTHGPDDPRYRALAEQIVAELPEEYREDPFAKALSITQWLGEHGTYSLRSRHAGATDPTADFLFGDVTGYC</sequence>
<gene>
    <name evidence="3" type="ORF">DAPPUDRAFT_280425</name>
</gene>
<keyword evidence="4" id="KW-1185">Reference proteome</keyword>
<dbReference type="InParanoid" id="E9I7X0"/>
<evidence type="ECO:0000313" key="3">
    <source>
        <dbReference type="EMBL" id="EFX59910.1"/>
    </source>
</evidence>
<organism evidence="3 4">
    <name type="scientific">Daphnia pulex</name>
    <name type="common">Water flea</name>
    <dbReference type="NCBI Taxonomy" id="6669"/>
    <lineage>
        <taxon>Eukaryota</taxon>
        <taxon>Metazoa</taxon>
        <taxon>Ecdysozoa</taxon>
        <taxon>Arthropoda</taxon>
        <taxon>Crustacea</taxon>
        <taxon>Branchiopoda</taxon>
        <taxon>Diplostraca</taxon>
        <taxon>Cladocera</taxon>
        <taxon>Anomopoda</taxon>
        <taxon>Daphniidae</taxon>
        <taxon>Daphnia</taxon>
    </lineage>
</organism>
<dbReference type="EMBL" id="GL737563">
    <property type="protein sequence ID" value="EFX59910.1"/>
    <property type="molecule type" value="Genomic_DNA"/>
</dbReference>
<feature type="compositionally biased region" description="Gly residues" evidence="1">
    <location>
        <begin position="60"/>
        <end position="74"/>
    </location>
</feature>
<evidence type="ECO:0000313" key="4">
    <source>
        <dbReference type="Proteomes" id="UP000000305"/>
    </source>
</evidence>
<reference evidence="3 4" key="1">
    <citation type="journal article" date="2011" name="Science">
        <title>The ecoresponsive genome of Daphnia pulex.</title>
        <authorList>
            <person name="Colbourne J.K."/>
            <person name="Pfrender M.E."/>
            <person name="Gilbert D."/>
            <person name="Thomas W.K."/>
            <person name="Tucker A."/>
            <person name="Oakley T.H."/>
            <person name="Tokishita S."/>
            <person name="Aerts A."/>
            <person name="Arnold G.J."/>
            <person name="Basu M.K."/>
            <person name="Bauer D.J."/>
            <person name="Caceres C.E."/>
            <person name="Carmel L."/>
            <person name="Casola C."/>
            <person name="Choi J.H."/>
            <person name="Detter J.C."/>
            <person name="Dong Q."/>
            <person name="Dusheyko S."/>
            <person name="Eads B.D."/>
            <person name="Frohlich T."/>
            <person name="Geiler-Samerotte K.A."/>
            <person name="Gerlach D."/>
            <person name="Hatcher P."/>
            <person name="Jogdeo S."/>
            <person name="Krijgsveld J."/>
            <person name="Kriventseva E.V."/>
            <person name="Kultz D."/>
            <person name="Laforsch C."/>
            <person name="Lindquist E."/>
            <person name="Lopez J."/>
            <person name="Manak J.R."/>
            <person name="Muller J."/>
            <person name="Pangilinan J."/>
            <person name="Patwardhan R.P."/>
            <person name="Pitluck S."/>
            <person name="Pritham E.J."/>
            <person name="Rechtsteiner A."/>
            <person name="Rho M."/>
            <person name="Rogozin I.B."/>
            <person name="Sakarya O."/>
            <person name="Salamov A."/>
            <person name="Schaack S."/>
            <person name="Shapiro H."/>
            <person name="Shiga Y."/>
            <person name="Skalitzky C."/>
            <person name="Smith Z."/>
            <person name="Souvorov A."/>
            <person name="Sung W."/>
            <person name="Tang Z."/>
            <person name="Tsuchiya D."/>
            <person name="Tu H."/>
            <person name="Vos H."/>
            <person name="Wang M."/>
            <person name="Wolf Y.I."/>
            <person name="Yamagata H."/>
            <person name="Yamada T."/>
            <person name="Ye Y."/>
            <person name="Shaw J.R."/>
            <person name="Andrews J."/>
            <person name="Crease T.J."/>
            <person name="Tang H."/>
            <person name="Lucas S.M."/>
            <person name="Robertson H.M."/>
            <person name="Bork P."/>
            <person name="Koonin E.V."/>
            <person name="Zdobnov E.M."/>
            <person name="Grigoriev I.V."/>
            <person name="Lynch M."/>
            <person name="Boore J.L."/>
        </authorList>
    </citation>
    <scope>NUCLEOTIDE SEQUENCE [LARGE SCALE GENOMIC DNA]</scope>
</reference>
<proteinExistence type="predicted"/>
<feature type="non-terminal residue" evidence="3">
    <location>
        <position position="298"/>
    </location>
</feature>
<feature type="transmembrane region" description="Helical" evidence="2">
    <location>
        <begin position="20"/>
        <end position="40"/>
    </location>
</feature>
<dbReference type="Proteomes" id="UP000000305">
    <property type="component" value="Unassembled WGS sequence"/>
</dbReference>
<evidence type="ECO:0000256" key="2">
    <source>
        <dbReference type="SAM" id="Phobius"/>
    </source>
</evidence>
<dbReference type="KEGG" id="dpx:DAPPUDRAFT_280425"/>
<keyword evidence="2" id="KW-0472">Membrane</keyword>
<dbReference type="AlphaFoldDB" id="E9I7X0"/>
<protein>
    <submittedName>
        <fullName evidence="3">Uncharacterized protein</fullName>
    </submittedName>
</protein>
<name>E9I7X0_DAPPU</name>
<keyword evidence="2" id="KW-0812">Transmembrane</keyword>
<keyword evidence="2" id="KW-1133">Transmembrane helix</keyword>
<accession>E9I7X0</accession>
<feature type="region of interest" description="Disordered" evidence="1">
    <location>
        <begin position="45"/>
        <end position="84"/>
    </location>
</feature>
<dbReference type="HOGENOM" id="CLU_935593_0_0_1"/>
<evidence type="ECO:0000256" key="1">
    <source>
        <dbReference type="SAM" id="MobiDB-lite"/>
    </source>
</evidence>